<feature type="transmembrane region" description="Helical" evidence="7">
    <location>
        <begin position="92"/>
        <end position="115"/>
    </location>
</feature>
<sequence>MKYSSPHNPRASLKRRFAKAASWVLIGQFTGNLFRLGGNLILARLMAPDAFGIMAVAGVIHVIVALLADIGLRQAVIQSPNGERHSFLDTAWTLQILRGLLIWAACIIASLGLRVAEAWTLFSPNSVYANSILPAMVFAVSFSAVINGFQSMKGVSANRAIDLKHITIIEMIAQISSLCLAIGLSWLTGSVWSFVASGLFSSLTSTTLSHAWLKGRRDRIAWDREALSEFARFGRWVFVSSLFYVLATNGDRLLLGAWATPAMLGYYSIAFALTNVFDSVAARLFGSVSMPALSEIARSEPQRLPRLFWRMRAPFDVVFIALAGFLFAAGPSIVAFLYDARYSSAGSVLSLLSLGLLFSRYNIVIYVYLALGFPKYQSIVNAVRAASLFLLVPMLYSFFGFNGAVLGVACHPLLTLPLIFWFNSKHGLNNLFLEVSVLAAWPIGWGFGYCLTNLLQA</sequence>
<keyword evidence="4 7" id="KW-0812">Transmembrane</keyword>
<feature type="transmembrane region" description="Helical" evidence="7">
    <location>
        <begin position="314"/>
        <end position="338"/>
    </location>
</feature>
<gene>
    <name evidence="8" type="ORF">SAMN05444171_1158</name>
</gene>
<organism evidence="8 9">
    <name type="scientific">Bradyrhizobium lablabi</name>
    <dbReference type="NCBI Taxonomy" id="722472"/>
    <lineage>
        <taxon>Bacteria</taxon>
        <taxon>Pseudomonadati</taxon>
        <taxon>Pseudomonadota</taxon>
        <taxon>Alphaproteobacteria</taxon>
        <taxon>Hyphomicrobiales</taxon>
        <taxon>Nitrobacteraceae</taxon>
        <taxon>Bradyrhizobium</taxon>
    </lineage>
</organism>
<dbReference type="Proteomes" id="UP000183208">
    <property type="component" value="Unassembled WGS sequence"/>
</dbReference>
<evidence type="ECO:0000256" key="6">
    <source>
        <dbReference type="ARBA" id="ARBA00023136"/>
    </source>
</evidence>
<comment type="similarity">
    <text evidence="2">Belongs to the polysaccharide synthase family.</text>
</comment>
<proteinExistence type="inferred from homology"/>
<dbReference type="EMBL" id="FNTI01000001">
    <property type="protein sequence ID" value="SEC32967.1"/>
    <property type="molecule type" value="Genomic_DNA"/>
</dbReference>
<feature type="transmembrane region" description="Helical" evidence="7">
    <location>
        <begin position="50"/>
        <end position="72"/>
    </location>
</feature>
<evidence type="ECO:0000256" key="2">
    <source>
        <dbReference type="ARBA" id="ARBA00007430"/>
    </source>
</evidence>
<dbReference type="Pfam" id="PF13440">
    <property type="entry name" value="Polysacc_synt_3"/>
    <property type="match status" value="1"/>
</dbReference>
<feature type="transmembrane region" description="Helical" evidence="7">
    <location>
        <begin position="233"/>
        <end position="249"/>
    </location>
</feature>
<protein>
    <submittedName>
        <fullName evidence="8">Membrane protein involved in the export of O-antigen and teichoic acid</fullName>
    </submittedName>
</protein>
<dbReference type="PANTHER" id="PTHR30250">
    <property type="entry name" value="PST FAMILY PREDICTED COLANIC ACID TRANSPORTER"/>
    <property type="match status" value="1"/>
</dbReference>
<keyword evidence="3" id="KW-1003">Cell membrane</keyword>
<evidence type="ECO:0000256" key="5">
    <source>
        <dbReference type="ARBA" id="ARBA00022989"/>
    </source>
</evidence>
<feature type="transmembrane region" description="Helical" evidence="7">
    <location>
        <begin position="192"/>
        <end position="213"/>
    </location>
</feature>
<dbReference type="PANTHER" id="PTHR30250:SF10">
    <property type="entry name" value="LIPOPOLYSACCHARIDE BIOSYNTHESIS PROTEIN WZXC"/>
    <property type="match status" value="1"/>
</dbReference>
<evidence type="ECO:0000256" key="7">
    <source>
        <dbReference type="SAM" id="Phobius"/>
    </source>
</evidence>
<comment type="subcellular location">
    <subcellularLocation>
        <location evidence="1">Cell membrane</location>
        <topology evidence="1">Multi-pass membrane protein</topology>
    </subcellularLocation>
</comment>
<dbReference type="OrthoDB" id="7605542at2"/>
<dbReference type="AlphaFoldDB" id="A0A1H4RM75"/>
<keyword evidence="6 7" id="KW-0472">Membrane</keyword>
<feature type="transmembrane region" description="Helical" evidence="7">
    <location>
        <begin position="381"/>
        <end position="399"/>
    </location>
</feature>
<feature type="transmembrane region" description="Helical" evidence="7">
    <location>
        <begin position="431"/>
        <end position="455"/>
    </location>
</feature>
<reference evidence="8 9" key="1">
    <citation type="submission" date="2016-10" db="EMBL/GenBank/DDBJ databases">
        <authorList>
            <person name="de Groot N.N."/>
        </authorList>
    </citation>
    <scope>NUCLEOTIDE SEQUENCE [LARGE SCALE GENOMIC DNA]</scope>
    <source>
        <strain evidence="8 9">GAS522</strain>
    </source>
</reference>
<name>A0A1H4RM75_9BRAD</name>
<dbReference type="RefSeq" id="WP_074816677.1">
    <property type="nucleotide sequence ID" value="NZ_FNTI01000001.1"/>
</dbReference>
<evidence type="ECO:0000256" key="3">
    <source>
        <dbReference type="ARBA" id="ARBA00022475"/>
    </source>
</evidence>
<feature type="transmembrane region" description="Helical" evidence="7">
    <location>
        <begin position="20"/>
        <end position="38"/>
    </location>
</feature>
<feature type="transmembrane region" description="Helical" evidence="7">
    <location>
        <begin position="344"/>
        <end position="369"/>
    </location>
</feature>
<evidence type="ECO:0000313" key="8">
    <source>
        <dbReference type="EMBL" id="SEC32967.1"/>
    </source>
</evidence>
<dbReference type="InterPro" id="IPR050833">
    <property type="entry name" value="Poly_Biosynth_Transport"/>
</dbReference>
<evidence type="ECO:0000313" key="9">
    <source>
        <dbReference type="Proteomes" id="UP000183208"/>
    </source>
</evidence>
<evidence type="ECO:0000256" key="1">
    <source>
        <dbReference type="ARBA" id="ARBA00004651"/>
    </source>
</evidence>
<evidence type="ECO:0000256" key="4">
    <source>
        <dbReference type="ARBA" id="ARBA00022692"/>
    </source>
</evidence>
<keyword evidence="5 7" id="KW-1133">Transmembrane helix</keyword>
<dbReference type="GO" id="GO:0005886">
    <property type="term" value="C:plasma membrane"/>
    <property type="evidence" value="ECO:0007669"/>
    <property type="project" value="UniProtKB-SubCell"/>
</dbReference>
<feature type="transmembrane region" description="Helical" evidence="7">
    <location>
        <begin position="167"/>
        <end position="186"/>
    </location>
</feature>
<feature type="transmembrane region" description="Helical" evidence="7">
    <location>
        <begin position="127"/>
        <end position="146"/>
    </location>
</feature>
<accession>A0A1H4RM75</accession>